<dbReference type="InterPro" id="IPR009056">
    <property type="entry name" value="Cyt_c-like_dom"/>
</dbReference>
<dbReference type="PANTHER" id="PTHR19879:SF9">
    <property type="entry name" value="TRANSCRIPTION INITIATION FACTOR TFIID SUBUNIT 5"/>
    <property type="match status" value="1"/>
</dbReference>
<evidence type="ECO:0000313" key="13">
    <source>
        <dbReference type="Proteomes" id="UP000244523"/>
    </source>
</evidence>
<gene>
    <name evidence="12" type="ORF">C8N45_11324</name>
</gene>
<dbReference type="InterPro" id="IPR020472">
    <property type="entry name" value="WD40_PAC1"/>
</dbReference>
<keyword evidence="7 9" id="KW-0408">Iron</keyword>
<dbReference type="PROSITE" id="PS50294">
    <property type="entry name" value="WD_REPEATS_REGION"/>
    <property type="match status" value="2"/>
</dbReference>
<feature type="repeat" description="WD" evidence="8">
    <location>
        <begin position="23"/>
        <end position="54"/>
    </location>
</feature>
<dbReference type="GO" id="GO:0046872">
    <property type="term" value="F:metal ion binding"/>
    <property type="evidence" value="ECO:0007669"/>
    <property type="project" value="UniProtKB-KW"/>
</dbReference>
<dbReference type="InterPro" id="IPR036909">
    <property type="entry name" value="Cyt_c-like_dom_sf"/>
</dbReference>
<evidence type="ECO:0000256" key="3">
    <source>
        <dbReference type="ARBA" id="ARBA00022617"/>
    </source>
</evidence>
<dbReference type="RefSeq" id="WP_108387703.1">
    <property type="nucleotide sequence ID" value="NZ_QBUD01000013.1"/>
</dbReference>
<dbReference type="SMART" id="SM00320">
    <property type="entry name" value="WD40"/>
    <property type="match status" value="7"/>
</dbReference>
<evidence type="ECO:0000256" key="8">
    <source>
        <dbReference type="PROSITE-ProRule" id="PRU00221"/>
    </source>
</evidence>
<reference evidence="12 13" key="1">
    <citation type="submission" date="2018-04" db="EMBL/GenBank/DDBJ databases">
        <title>Genomic Encyclopedia of Archaeal and Bacterial Type Strains, Phase II (KMG-II): from individual species to whole genera.</title>
        <authorList>
            <person name="Goeker M."/>
        </authorList>
    </citation>
    <scope>NUCLEOTIDE SEQUENCE [LARGE SCALE GENOMIC DNA]</scope>
    <source>
        <strain evidence="12 13">DSM 29955</strain>
    </source>
</reference>
<dbReference type="Gene3D" id="1.10.760.10">
    <property type="entry name" value="Cytochrome c-like domain"/>
    <property type="match status" value="1"/>
</dbReference>
<evidence type="ECO:0000259" key="11">
    <source>
        <dbReference type="PROSITE" id="PS51007"/>
    </source>
</evidence>
<proteinExistence type="predicted"/>
<keyword evidence="2 8" id="KW-0853">WD repeat</keyword>
<feature type="repeat" description="WD" evidence="8">
    <location>
        <begin position="61"/>
        <end position="91"/>
    </location>
</feature>
<evidence type="ECO:0000256" key="5">
    <source>
        <dbReference type="ARBA" id="ARBA00022737"/>
    </source>
</evidence>
<dbReference type="EMBL" id="QBUD01000013">
    <property type="protein sequence ID" value="PUB11507.1"/>
    <property type="molecule type" value="Genomic_DNA"/>
</dbReference>
<evidence type="ECO:0000256" key="7">
    <source>
        <dbReference type="ARBA" id="ARBA00023004"/>
    </source>
</evidence>
<evidence type="ECO:0000256" key="10">
    <source>
        <dbReference type="SAM" id="SignalP"/>
    </source>
</evidence>
<dbReference type="InterPro" id="IPR002327">
    <property type="entry name" value="Cyt_c_1A/1B"/>
</dbReference>
<keyword evidence="1" id="KW-0813">Transport</keyword>
<dbReference type="Proteomes" id="UP000244523">
    <property type="component" value="Unassembled WGS sequence"/>
</dbReference>
<feature type="repeat" description="WD" evidence="8">
    <location>
        <begin position="100"/>
        <end position="131"/>
    </location>
</feature>
<dbReference type="Gene3D" id="2.130.10.10">
    <property type="entry name" value="YVTN repeat-like/Quinoprotein amine dehydrogenase"/>
    <property type="match status" value="2"/>
</dbReference>
<dbReference type="Pfam" id="PF00400">
    <property type="entry name" value="WD40"/>
    <property type="match status" value="5"/>
</dbReference>
<feature type="repeat" description="WD" evidence="8">
    <location>
        <begin position="148"/>
        <end position="189"/>
    </location>
</feature>
<organism evidence="12 13">
    <name type="scientific">Yoonia sediminilitoris</name>
    <dbReference type="NCBI Taxonomy" id="1286148"/>
    <lineage>
        <taxon>Bacteria</taxon>
        <taxon>Pseudomonadati</taxon>
        <taxon>Pseudomonadota</taxon>
        <taxon>Alphaproteobacteria</taxon>
        <taxon>Rhodobacterales</taxon>
        <taxon>Paracoccaceae</taxon>
        <taxon>Yoonia</taxon>
    </lineage>
</organism>
<accession>A0A2T6K9M2</accession>
<dbReference type="PANTHER" id="PTHR19879">
    <property type="entry name" value="TRANSCRIPTION INITIATION FACTOR TFIID"/>
    <property type="match status" value="1"/>
</dbReference>
<dbReference type="AlphaFoldDB" id="A0A2T6K9M2"/>
<dbReference type="InterPro" id="IPR036322">
    <property type="entry name" value="WD40_repeat_dom_sf"/>
</dbReference>
<dbReference type="Pfam" id="PF00034">
    <property type="entry name" value="Cytochrom_C"/>
    <property type="match status" value="1"/>
</dbReference>
<keyword evidence="5" id="KW-0677">Repeat</keyword>
<comment type="caution">
    <text evidence="12">The sequence shown here is derived from an EMBL/GenBank/DDBJ whole genome shotgun (WGS) entry which is preliminary data.</text>
</comment>
<dbReference type="PROSITE" id="PS51007">
    <property type="entry name" value="CYTC"/>
    <property type="match status" value="1"/>
</dbReference>
<feature type="chain" id="PRO_5015630056" evidence="10">
    <location>
        <begin position="18"/>
        <end position="436"/>
    </location>
</feature>
<keyword evidence="4 9" id="KW-0479">Metal-binding</keyword>
<dbReference type="PROSITE" id="PS00678">
    <property type="entry name" value="WD_REPEATS_1"/>
    <property type="match status" value="1"/>
</dbReference>
<dbReference type="SUPFAM" id="SSF46626">
    <property type="entry name" value="Cytochrome c"/>
    <property type="match status" value="1"/>
</dbReference>
<evidence type="ECO:0000256" key="2">
    <source>
        <dbReference type="ARBA" id="ARBA00022574"/>
    </source>
</evidence>
<dbReference type="PRINTS" id="PR00604">
    <property type="entry name" value="CYTCHRMECIAB"/>
</dbReference>
<dbReference type="OrthoDB" id="9805828at2"/>
<keyword evidence="6" id="KW-0249">Electron transport</keyword>
<evidence type="ECO:0000256" key="9">
    <source>
        <dbReference type="PROSITE-ProRule" id="PRU00433"/>
    </source>
</evidence>
<feature type="domain" description="Cytochrome c" evidence="11">
    <location>
        <begin position="329"/>
        <end position="431"/>
    </location>
</feature>
<keyword evidence="10" id="KW-0732">Signal</keyword>
<evidence type="ECO:0000256" key="4">
    <source>
        <dbReference type="ARBA" id="ARBA00022723"/>
    </source>
</evidence>
<sequence length="436" mass="47386">MLRAFGLIMALTLPAQAQDFFTLRGHGGPIMDIAVSPSGQIATASFDNAVGLWDSTTPTWFDGHEAAVNVVTFWNETIALSAGDDFQVRVWPSAQAGRVLGRHQGKVIALATSHVAQRVASASWDGSIGLWPLSADGAAPMDANPVFLRGHRQGVNDVAFTEDGKRLYSASTDGTIRVWDVASGAEVQLLASHGFGVNELILNEAEGWLAYGAVDGSTRFIDPLSGDLIRDFTLERRPILALAYDPSTRQLAVGDGDGYIMMIDTAKMQISRDFRATQQGPIWALAFSPDGQNIHAGGIEDIMYSWPVATMREHGQMAGEPRSFLQDPDTMGNGERQFKRKCSICHTLSETSARRAGPTLQNLFGRRAGTVSDYAYSETLTGSEIVWSDETINDLFDAGPDHYIPGTKMPMQRIAKQRDRSDLIDYLRTATAAEGN</sequence>
<dbReference type="GO" id="GO:0020037">
    <property type="term" value="F:heme binding"/>
    <property type="evidence" value="ECO:0007669"/>
    <property type="project" value="InterPro"/>
</dbReference>
<dbReference type="CDD" id="cd00200">
    <property type="entry name" value="WD40"/>
    <property type="match status" value="1"/>
</dbReference>
<evidence type="ECO:0000313" key="12">
    <source>
        <dbReference type="EMBL" id="PUB11507.1"/>
    </source>
</evidence>
<name>A0A2T6K9M2_9RHOB</name>
<dbReference type="GO" id="GO:0009055">
    <property type="term" value="F:electron transfer activity"/>
    <property type="evidence" value="ECO:0007669"/>
    <property type="project" value="InterPro"/>
</dbReference>
<evidence type="ECO:0000256" key="6">
    <source>
        <dbReference type="ARBA" id="ARBA00022982"/>
    </source>
</evidence>
<dbReference type="InterPro" id="IPR001680">
    <property type="entry name" value="WD40_rpt"/>
</dbReference>
<dbReference type="InterPro" id="IPR019775">
    <property type="entry name" value="WD40_repeat_CS"/>
</dbReference>
<dbReference type="SUPFAM" id="SSF50978">
    <property type="entry name" value="WD40 repeat-like"/>
    <property type="match status" value="1"/>
</dbReference>
<protein>
    <submittedName>
        <fullName evidence="12">Cytochrome c</fullName>
    </submittedName>
</protein>
<evidence type="ECO:0000256" key="1">
    <source>
        <dbReference type="ARBA" id="ARBA00022448"/>
    </source>
</evidence>
<keyword evidence="13" id="KW-1185">Reference proteome</keyword>
<dbReference type="PROSITE" id="PS50082">
    <property type="entry name" value="WD_REPEATS_2"/>
    <property type="match status" value="4"/>
</dbReference>
<keyword evidence="3 9" id="KW-0349">Heme</keyword>
<dbReference type="InterPro" id="IPR015943">
    <property type="entry name" value="WD40/YVTN_repeat-like_dom_sf"/>
</dbReference>
<dbReference type="PRINTS" id="PR00320">
    <property type="entry name" value="GPROTEINBRPT"/>
</dbReference>
<feature type="signal peptide" evidence="10">
    <location>
        <begin position="1"/>
        <end position="17"/>
    </location>
</feature>